<feature type="transmembrane region" description="Helical" evidence="9">
    <location>
        <begin position="24"/>
        <end position="46"/>
    </location>
</feature>
<dbReference type="InterPro" id="IPR036890">
    <property type="entry name" value="HATPase_C_sf"/>
</dbReference>
<feature type="domain" description="Histidine kinase/HSP90-like ATPase" evidence="10">
    <location>
        <begin position="316"/>
        <end position="404"/>
    </location>
</feature>
<proteinExistence type="predicted"/>
<accession>A0ABX1KHN5</accession>
<dbReference type="PANTHER" id="PTHR24421">
    <property type="entry name" value="NITRATE/NITRITE SENSOR PROTEIN NARX-RELATED"/>
    <property type="match status" value="1"/>
</dbReference>
<gene>
    <name evidence="12" type="ORF">HF576_13640</name>
</gene>
<keyword evidence="9" id="KW-1133">Transmembrane helix</keyword>
<dbReference type="EMBL" id="JABACI010000004">
    <property type="protein sequence ID" value="NLP84891.1"/>
    <property type="molecule type" value="Genomic_DNA"/>
</dbReference>
<keyword evidence="8" id="KW-0902">Two-component regulatory system</keyword>
<keyword evidence="13" id="KW-1185">Reference proteome</keyword>
<dbReference type="InterPro" id="IPR003594">
    <property type="entry name" value="HATPase_dom"/>
</dbReference>
<evidence type="ECO:0000256" key="9">
    <source>
        <dbReference type="SAM" id="Phobius"/>
    </source>
</evidence>
<comment type="catalytic activity">
    <reaction evidence="1">
        <text>ATP + protein L-histidine = ADP + protein N-phospho-L-histidine.</text>
        <dbReference type="EC" id="2.7.13.3"/>
    </reaction>
</comment>
<dbReference type="Gene3D" id="1.20.5.1930">
    <property type="match status" value="1"/>
</dbReference>
<evidence type="ECO:0000256" key="3">
    <source>
        <dbReference type="ARBA" id="ARBA00022553"/>
    </source>
</evidence>
<keyword evidence="6 12" id="KW-0418">Kinase</keyword>
<evidence type="ECO:0000256" key="1">
    <source>
        <dbReference type="ARBA" id="ARBA00000085"/>
    </source>
</evidence>
<dbReference type="PANTHER" id="PTHR24421:SF10">
    <property type="entry name" value="NITRATE_NITRITE SENSOR PROTEIN NARQ"/>
    <property type="match status" value="1"/>
</dbReference>
<sequence>METSPGAFAAARTWVRAHRGPADALAYAALSVVAAAVGLVGLWSMFSLLPEPVSPWWSLILALPASALALVRARAPFVALAVGVALCIVDVLTVGGITTFIVVLDLVYAATRVSTPARRRRILVGVGVATALVTAAALAVSRDLQVTVVVGLQIGALLGTAYWYATAVAQAHELVELHRQRALDAERLAERDRAEAVRREREDMARELHDLVAGHVSAMAIRAEAALSAPGSADGSGSGAPADTDRAALRAVRDSSLEAHRALRSMIAVLRSGADALSAPLRRDALPALVEDARRHGLTVTLDDAIAGDVPAPVDQALARIVQESLANCLRHAAGADVQVTLDADDSDVRVRVDSRGGAPLERPALVGSGWGLELLAERARALGGRLQAGPVPGGWSVQAEIPREVPA</sequence>
<dbReference type="InterPro" id="IPR011712">
    <property type="entry name" value="Sig_transdc_His_kin_sub3_dim/P"/>
</dbReference>
<dbReference type="GO" id="GO:0016301">
    <property type="term" value="F:kinase activity"/>
    <property type="evidence" value="ECO:0007669"/>
    <property type="project" value="UniProtKB-KW"/>
</dbReference>
<keyword evidence="5" id="KW-0547">Nucleotide-binding</keyword>
<evidence type="ECO:0000256" key="8">
    <source>
        <dbReference type="ARBA" id="ARBA00023012"/>
    </source>
</evidence>
<dbReference type="CDD" id="cd16917">
    <property type="entry name" value="HATPase_UhpB-NarQ-NarX-like"/>
    <property type="match status" value="1"/>
</dbReference>
<dbReference type="SUPFAM" id="SSF55874">
    <property type="entry name" value="ATPase domain of HSP90 chaperone/DNA topoisomerase II/histidine kinase"/>
    <property type="match status" value="1"/>
</dbReference>
<dbReference type="EC" id="2.7.13.3" evidence="2"/>
<evidence type="ECO:0000259" key="11">
    <source>
        <dbReference type="Pfam" id="PF07730"/>
    </source>
</evidence>
<organism evidence="12 13">
    <name type="scientific">Microbacterium salsuginis</name>
    <dbReference type="NCBI Taxonomy" id="2722803"/>
    <lineage>
        <taxon>Bacteria</taxon>
        <taxon>Bacillati</taxon>
        <taxon>Actinomycetota</taxon>
        <taxon>Actinomycetes</taxon>
        <taxon>Micrococcales</taxon>
        <taxon>Microbacteriaceae</taxon>
        <taxon>Microbacterium</taxon>
    </lineage>
</organism>
<keyword evidence="9" id="KW-0472">Membrane</keyword>
<evidence type="ECO:0000256" key="5">
    <source>
        <dbReference type="ARBA" id="ARBA00022741"/>
    </source>
</evidence>
<evidence type="ECO:0000256" key="6">
    <source>
        <dbReference type="ARBA" id="ARBA00022777"/>
    </source>
</evidence>
<evidence type="ECO:0000313" key="12">
    <source>
        <dbReference type="EMBL" id="NLP84891.1"/>
    </source>
</evidence>
<evidence type="ECO:0000256" key="7">
    <source>
        <dbReference type="ARBA" id="ARBA00022840"/>
    </source>
</evidence>
<dbReference type="InterPro" id="IPR050482">
    <property type="entry name" value="Sensor_HK_TwoCompSys"/>
</dbReference>
<feature type="transmembrane region" description="Helical" evidence="9">
    <location>
        <begin position="77"/>
        <end position="110"/>
    </location>
</feature>
<protein>
    <recommendedName>
        <fullName evidence="2">histidine kinase</fullName>
        <ecNumber evidence="2">2.7.13.3</ecNumber>
    </recommendedName>
</protein>
<name>A0ABX1KHN5_9MICO</name>
<keyword evidence="3" id="KW-0597">Phosphoprotein</keyword>
<dbReference type="Proteomes" id="UP001429745">
    <property type="component" value="Unassembled WGS sequence"/>
</dbReference>
<feature type="transmembrane region" description="Helical" evidence="9">
    <location>
        <begin position="53"/>
        <end position="71"/>
    </location>
</feature>
<evidence type="ECO:0000313" key="13">
    <source>
        <dbReference type="Proteomes" id="UP001429745"/>
    </source>
</evidence>
<keyword evidence="9" id="KW-0812">Transmembrane</keyword>
<evidence type="ECO:0000256" key="2">
    <source>
        <dbReference type="ARBA" id="ARBA00012438"/>
    </source>
</evidence>
<dbReference type="Pfam" id="PF02518">
    <property type="entry name" value="HATPase_c"/>
    <property type="match status" value="1"/>
</dbReference>
<keyword evidence="4" id="KW-0808">Transferase</keyword>
<evidence type="ECO:0000256" key="4">
    <source>
        <dbReference type="ARBA" id="ARBA00022679"/>
    </source>
</evidence>
<dbReference type="Gene3D" id="3.30.565.10">
    <property type="entry name" value="Histidine kinase-like ATPase, C-terminal domain"/>
    <property type="match status" value="1"/>
</dbReference>
<reference evidence="12 13" key="1">
    <citation type="submission" date="2020-04" db="EMBL/GenBank/DDBJ databases">
        <title>CFH 90308 Microbacterium sp.</title>
        <authorList>
            <person name="Nie G."/>
            <person name="Ming H."/>
            <person name="Xia T."/>
        </authorList>
    </citation>
    <scope>NUCLEOTIDE SEQUENCE [LARGE SCALE GENOMIC DNA]</scope>
    <source>
        <strain evidence="12 13">CFH 90308</strain>
    </source>
</reference>
<feature type="domain" description="Signal transduction histidine kinase subgroup 3 dimerisation and phosphoacceptor" evidence="11">
    <location>
        <begin position="200"/>
        <end position="273"/>
    </location>
</feature>
<evidence type="ECO:0000259" key="10">
    <source>
        <dbReference type="Pfam" id="PF02518"/>
    </source>
</evidence>
<feature type="transmembrane region" description="Helical" evidence="9">
    <location>
        <begin position="146"/>
        <end position="165"/>
    </location>
</feature>
<comment type="caution">
    <text evidence="12">The sequence shown here is derived from an EMBL/GenBank/DDBJ whole genome shotgun (WGS) entry which is preliminary data.</text>
</comment>
<keyword evidence="7" id="KW-0067">ATP-binding</keyword>
<feature type="transmembrane region" description="Helical" evidence="9">
    <location>
        <begin position="122"/>
        <end position="140"/>
    </location>
</feature>
<dbReference type="RefSeq" id="WP_168913348.1">
    <property type="nucleotide sequence ID" value="NZ_JABACI010000004.1"/>
</dbReference>
<dbReference type="Pfam" id="PF07730">
    <property type="entry name" value="HisKA_3"/>
    <property type="match status" value="1"/>
</dbReference>